<evidence type="ECO:0000313" key="2">
    <source>
        <dbReference type="EMBL" id="KAF2433743.1"/>
    </source>
</evidence>
<dbReference type="PANTHER" id="PTHR24118:SF99">
    <property type="entry name" value="POTE ANKYRIN DOMAIN FAMILY MEMBER 3C-RELATED"/>
    <property type="match status" value="1"/>
</dbReference>
<dbReference type="SUPFAM" id="SSF48403">
    <property type="entry name" value="Ankyrin repeat"/>
    <property type="match status" value="1"/>
</dbReference>
<dbReference type="OrthoDB" id="5596414at2759"/>
<dbReference type="PROSITE" id="PS50297">
    <property type="entry name" value="ANK_REP_REGION"/>
    <property type="match status" value="2"/>
</dbReference>
<gene>
    <name evidence="2" type="ORF">EJ08DRAFT_38628</name>
</gene>
<dbReference type="PROSITE" id="PS50088">
    <property type="entry name" value="ANK_REPEAT"/>
    <property type="match status" value="2"/>
</dbReference>
<dbReference type="Pfam" id="PF12796">
    <property type="entry name" value="Ank_2"/>
    <property type="match status" value="1"/>
</dbReference>
<dbReference type="PANTHER" id="PTHR24118">
    <property type="entry name" value="POTE ANKYRIN DOMAIN"/>
    <property type="match status" value="1"/>
</dbReference>
<keyword evidence="1" id="KW-0040">ANK repeat</keyword>
<dbReference type="InterPro" id="IPR002110">
    <property type="entry name" value="Ankyrin_rpt"/>
</dbReference>
<evidence type="ECO:0000256" key="1">
    <source>
        <dbReference type="PROSITE-ProRule" id="PRU00023"/>
    </source>
</evidence>
<keyword evidence="3" id="KW-1185">Reference proteome</keyword>
<dbReference type="EMBL" id="MU007019">
    <property type="protein sequence ID" value="KAF2433743.1"/>
    <property type="molecule type" value="Genomic_DNA"/>
</dbReference>
<organism evidence="2 3">
    <name type="scientific">Tothia fuscella</name>
    <dbReference type="NCBI Taxonomy" id="1048955"/>
    <lineage>
        <taxon>Eukaryota</taxon>
        <taxon>Fungi</taxon>
        <taxon>Dikarya</taxon>
        <taxon>Ascomycota</taxon>
        <taxon>Pezizomycotina</taxon>
        <taxon>Dothideomycetes</taxon>
        <taxon>Pleosporomycetidae</taxon>
        <taxon>Venturiales</taxon>
        <taxon>Cylindrosympodiaceae</taxon>
        <taxon>Tothia</taxon>
    </lineage>
</organism>
<protein>
    <submittedName>
        <fullName evidence="2">Ankyrin</fullName>
    </submittedName>
</protein>
<reference evidence="2" key="1">
    <citation type="journal article" date="2020" name="Stud. Mycol.">
        <title>101 Dothideomycetes genomes: a test case for predicting lifestyles and emergence of pathogens.</title>
        <authorList>
            <person name="Haridas S."/>
            <person name="Albert R."/>
            <person name="Binder M."/>
            <person name="Bloem J."/>
            <person name="Labutti K."/>
            <person name="Salamov A."/>
            <person name="Andreopoulos B."/>
            <person name="Baker S."/>
            <person name="Barry K."/>
            <person name="Bills G."/>
            <person name="Bluhm B."/>
            <person name="Cannon C."/>
            <person name="Castanera R."/>
            <person name="Culley D."/>
            <person name="Daum C."/>
            <person name="Ezra D."/>
            <person name="Gonzalez J."/>
            <person name="Henrissat B."/>
            <person name="Kuo A."/>
            <person name="Liang C."/>
            <person name="Lipzen A."/>
            <person name="Lutzoni F."/>
            <person name="Magnuson J."/>
            <person name="Mondo S."/>
            <person name="Nolan M."/>
            <person name="Ohm R."/>
            <person name="Pangilinan J."/>
            <person name="Park H.-J."/>
            <person name="Ramirez L."/>
            <person name="Alfaro M."/>
            <person name="Sun H."/>
            <person name="Tritt A."/>
            <person name="Yoshinaga Y."/>
            <person name="Zwiers L.-H."/>
            <person name="Turgeon B."/>
            <person name="Goodwin S."/>
            <person name="Spatafora J."/>
            <person name="Crous P."/>
            <person name="Grigoriev I."/>
        </authorList>
    </citation>
    <scope>NUCLEOTIDE SEQUENCE</scope>
    <source>
        <strain evidence="2">CBS 130266</strain>
    </source>
</reference>
<dbReference type="Gene3D" id="1.25.40.20">
    <property type="entry name" value="Ankyrin repeat-containing domain"/>
    <property type="match status" value="2"/>
</dbReference>
<feature type="repeat" description="ANK" evidence="1">
    <location>
        <begin position="14"/>
        <end position="43"/>
    </location>
</feature>
<evidence type="ECO:0000313" key="3">
    <source>
        <dbReference type="Proteomes" id="UP000800235"/>
    </source>
</evidence>
<name>A0A9P4NYS2_9PEZI</name>
<accession>A0A9P4NYS2</accession>
<sequence length="177" mass="19440">MRKDRVKILELVCTAFHVAAHCGDRHITKLLLDHSANINQQALDGSTSLYVTSDDTTCVLLGRGANVAARDNRGRIPLHIKVREGRLFAVQALIEKDSPVNLRDHQGVTPITSAVIHGNNVLVTELIHAGANDTQGFPQRRCVPERTESTGGRNCKIFPSCTLLSLFPAVVLMLYEH</sequence>
<dbReference type="Proteomes" id="UP000800235">
    <property type="component" value="Unassembled WGS sequence"/>
</dbReference>
<dbReference type="InterPro" id="IPR036770">
    <property type="entry name" value="Ankyrin_rpt-contain_sf"/>
</dbReference>
<dbReference type="SMART" id="SM00248">
    <property type="entry name" value="ANK"/>
    <property type="match status" value="3"/>
</dbReference>
<feature type="repeat" description="ANK" evidence="1">
    <location>
        <begin position="73"/>
        <end position="105"/>
    </location>
</feature>
<comment type="caution">
    <text evidence="2">The sequence shown here is derived from an EMBL/GenBank/DDBJ whole genome shotgun (WGS) entry which is preliminary data.</text>
</comment>
<dbReference type="Pfam" id="PF00023">
    <property type="entry name" value="Ank"/>
    <property type="match status" value="1"/>
</dbReference>
<proteinExistence type="predicted"/>
<dbReference type="AlphaFoldDB" id="A0A9P4NYS2"/>